<feature type="region of interest" description="Disordered" evidence="1">
    <location>
        <begin position="657"/>
        <end position="678"/>
    </location>
</feature>
<dbReference type="InterPro" id="IPR029787">
    <property type="entry name" value="Nucleotide_cyclase"/>
</dbReference>
<dbReference type="GO" id="GO:0004016">
    <property type="term" value="F:adenylate cyclase activity"/>
    <property type="evidence" value="ECO:0007669"/>
    <property type="project" value="UniProtKB-ARBA"/>
</dbReference>
<dbReference type="CDD" id="cd07302">
    <property type="entry name" value="CHD"/>
    <property type="match status" value="1"/>
</dbReference>
<dbReference type="AlphaFoldDB" id="A0A2A4X3J7"/>
<dbReference type="InterPro" id="IPR050697">
    <property type="entry name" value="Adenylyl/Guanylyl_Cyclase_3/4"/>
</dbReference>
<dbReference type="PANTHER" id="PTHR43081:SF1">
    <property type="entry name" value="ADENYLATE CYCLASE, TERMINAL-DIFFERENTIATION SPECIFIC"/>
    <property type="match status" value="1"/>
</dbReference>
<accession>A0A2A4X3J7</accession>
<gene>
    <name evidence="4" type="ORF">COB20_09030</name>
</gene>
<feature type="transmembrane region" description="Helical" evidence="2">
    <location>
        <begin position="409"/>
        <end position="429"/>
    </location>
</feature>
<dbReference type="Gene3D" id="3.30.70.1230">
    <property type="entry name" value="Nucleotide cyclase"/>
    <property type="match status" value="1"/>
</dbReference>
<feature type="compositionally biased region" description="Basic residues" evidence="1">
    <location>
        <begin position="658"/>
        <end position="668"/>
    </location>
</feature>
<reference evidence="5" key="1">
    <citation type="submission" date="2017-08" db="EMBL/GenBank/DDBJ databases">
        <title>A dynamic microbial community with high functional redundancy inhabits the cold, oxic subseafloor aquifer.</title>
        <authorList>
            <person name="Tully B.J."/>
            <person name="Wheat C.G."/>
            <person name="Glazer B.T."/>
            <person name="Huber J.A."/>
        </authorList>
    </citation>
    <scope>NUCLEOTIDE SEQUENCE [LARGE SCALE GENOMIC DNA]</scope>
</reference>
<dbReference type="PROSITE" id="PS50125">
    <property type="entry name" value="GUANYLATE_CYCLASE_2"/>
    <property type="match status" value="1"/>
</dbReference>
<dbReference type="GO" id="GO:0035556">
    <property type="term" value="P:intracellular signal transduction"/>
    <property type="evidence" value="ECO:0007669"/>
    <property type="project" value="InterPro"/>
</dbReference>
<dbReference type="InterPro" id="IPR007890">
    <property type="entry name" value="CHASE2"/>
</dbReference>
<name>A0A2A4X3J7_9GAMM</name>
<dbReference type="Pfam" id="PF00211">
    <property type="entry name" value="Guanylate_cyc"/>
    <property type="match status" value="1"/>
</dbReference>
<dbReference type="InterPro" id="IPR001054">
    <property type="entry name" value="A/G_cyclase"/>
</dbReference>
<comment type="caution">
    <text evidence="4">The sequence shown here is derived from an EMBL/GenBank/DDBJ whole genome shotgun (WGS) entry which is preliminary data.</text>
</comment>
<feature type="transmembrane region" description="Helical" evidence="2">
    <location>
        <begin position="381"/>
        <end position="403"/>
    </location>
</feature>
<keyword evidence="2" id="KW-0812">Transmembrane</keyword>
<dbReference type="SUPFAM" id="SSF55073">
    <property type="entry name" value="Nucleotide cyclase"/>
    <property type="match status" value="1"/>
</dbReference>
<sequence length="678" mass="72703">MQFSSLSKSAPIFLQKLRHLLPSDGRLLVLLLAGILSVALNFTFGDAFKTLEERLGVLGWTLTTDDTIEQRITLVTIDEKSLAEVGPWPWPRQELARLVNAIDEAGAQLQIHDVFLAEPKDGDTELVAALQSARGAVLAQVPILQSEQAARVGAMSHAVSAVSCSAGASGASSGISLPSTQNYIASHAGFSGISKGHIAPIVASDGSIRQFPALICVDGMPYPALAISALLEATNSVDWSASIRADTSFFGPEYRLQLDSYPGLNIPLDRQGNIRISYKEAPDNFRAVSASDVMTGNIEPGLFENTWVLVGATALSIGDIVPTPYSGVTPGVELQARILGSLLDAQMPYTPRSANWLLGFISICIALVLLKLAAAPGRVSAYGLPIAGVVFPLLVLTLHIQMLSRSEVWMGWLFPALYSLLAASLLLLLEQSRVRVERSRVYGNLSSYLPLDVAKEIAYTLPSSAINAKRCDVTLLSADLRNFAAFSEARPPEESAAVLHFFFVRATEIVEHHGGRVHEFKGDSVLAVWDGHHREAAQQALEAAQDMQKAIDQDMLTPQSASNLEPLALGIGIEQGPALIGSIGPAHRRSHSLLGDTVTITLRVQELTEELAQPILIGECAARQLNDLQLISQGSYLLSGLRIPHTLFAPAISEPAQAKKKSARRMPPKLKVVAGSGD</sequence>
<dbReference type="PANTHER" id="PTHR43081">
    <property type="entry name" value="ADENYLATE CYCLASE, TERMINAL-DIFFERENTIATION SPECIFIC-RELATED"/>
    <property type="match status" value="1"/>
</dbReference>
<evidence type="ECO:0000256" key="2">
    <source>
        <dbReference type="SAM" id="Phobius"/>
    </source>
</evidence>
<dbReference type="SMART" id="SM01080">
    <property type="entry name" value="CHASE2"/>
    <property type="match status" value="1"/>
</dbReference>
<evidence type="ECO:0000256" key="1">
    <source>
        <dbReference type="SAM" id="MobiDB-lite"/>
    </source>
</evidence>
<dbReference type="SMART" id="SM00044">
    <property type="entry name" value="CYCc"/>
    <property type="match status" value="1"/>
</dbReference>
<proteinExistence type="predicted"/>
<feature type="transmembrane region" description="Helical" evidence="2">
    <location>
        <begin position="356"/>
        <end position="374"/>
    </location>
</feature>
<protein>
    <recommendedName>
        <fullName evidence="3">Guanylate cyclase domain-containing protein</fullName>
    </recommendedName>
</protein>
<evidence type="ECO:0000313" key="4">
    <source>
        <dbReference type="EMBL" id="PCI77066.1"/>
    </source>
</evidence>
<dbReference type="EMBL" id="NVUL01000049">
    <property type="protein sequence ID" value="PCI77066.1"/>
    <property type="molecule type" value="Genomic_DNA"/>
</dbReference>
<evidence type="ECO:0000259" key="3">
    <source>
        <dbReference type="PROSITE" id="PS50125"/>
    </source>
</evidence>
<evidence type="ECO:0000313" key="5">
    <source>
        <dbReference type="Proteomes" id="UP000218767"/>
    </source>
</evidence>
<feature type="domain" description="Guanylate cyclase" evidence="3">
    <location>
        <begin position="474"/>
        <end position="605"/>
    </location>
</feature>
<dbReference type="Proteomes" id="UP000218767">
    <property type="component" value="Unassembled WGS sequence"/>
</dbReference>
<dbReference type="GO" id="GO:0009190">
    <property type="term" value="P:cyclic nucleotide biosynthetic process"/>
    <property type="evidence" value="ECO:0007669"/>
    <property type="project" value="InterPro"/>
</dbReference>
<dbReference type="Pfam" id="PF05226">
    <property type="entry name" value="CHASE2"/>
    <property type="match status" value="1"/>
</dbReference>
<keyword evidence="2" id="KW-1133">Transmembrane helix</keyword>
<keyword evidence="2" id="KW-0472">Membrane</keyword>
<organism evidence="4 5">
    <name type="scientific">SAR86 cluster bacterium</name>
    <dbReference type="NCBI Taxonomy" id="2030880"/>
    <lineage>
        <taxon>Bacteria</taxon>
        <taxon>Pseudomonadati</taxon>
        <taxon>Pseudomonadota</taxon>
        <taxon>Gammaproteobacteria</taxon>
        <taxon>SAR86 cluster</taxon>
    </lineage>
</organism>